<reference evidence="5" key="1">
    <citation type="submission" date="2016-04" db="EMBL/GenBank/DDBJ databases">
        <title>Draft genome sequence of Paludibacter jiangxiensis strain NM7.</title>
        <authorList>
            <person name="Qiu Y."/>
            <person name="Matsuura N."/>
            <person name="Ohashi A."/>
            <person name="Tourlousse M.D."/>
            <person name="Sekiguchi Y."/>
        </authorList>
    </citation>
    <scope>NUCLEOTIDE SEQUENCE [LARGE SCALE GENOMIC DNA]</scope>
    <source>
        <strain evidence="5">NM7</strain>
    </source>
</reference>
<comment type="caution">
    <text evidence="4">The sequence shown here is derived from an EMBL/GenBank/DDBJ whole genome shotgun (WGS) entry which is preliminary data.</text>
</comment>
<dbReference type="EMBL" id="BDCR01000003">
    <property type="protein sequence ID" value="GAT63304.1"/>
    <property type="molecule type" value="Genomic_DNA"/>
</dbReference>
<dbReference type="RefSeq" id="WP_068704339.1">
    <property type="nucleotide sequence ID" value="NZ_BDCR01000003.1"/>
</dbReference>
<dbReference type="InterPro" id="IPR029018">
    <property type="entry name" value="Hex-like_dom2"/>
</dbReference>
<protein>
    <submittedName>
        <fullName evidence="4">Glycosyl hydrolase family 115</fullName>
    </submittedName>
</protein>
<feature type="domain" description="Gylcosyl hydrolase 115 C-terminal" evidence="3">
    <location>
        <begin position="676"/>
        <end position="823"/>
    </location>
</feature>
<evidence type="ECO:0000256" key="2">
    <source>
        <dbReference type="SAM" id="SignalP"/>
    </source>
</evidence>
<evidence type="ECO:0000256" key="1">
    <source>
        <dbReference type="ARBA" id="ARBA00022801"/>
    </source>
</evidence>
<name>A0A161L8A9_9BACT</name>
<evidence type="ECO:0000313" key="5">
    <source>
        <dbReference type="Proteomes" id="UP000076586"/>
    </source>
</evidence>
<dbReference type="Gene3D" id="2.60.120.1620">
    <property type="match status" value="1"/>
</dbReference>
<dbReference type="InterPro" id="IPR041437">
    <property type="entry name" value="GH115_C"/>
</dbReference>
<dbReference type="GO" id="GO:0005975">
    <property type="term" value="P:carbohydrate metabolic process"/>
    <property type="evidence" value="ECO:0007669"/>
    <property type="project" value="UniProtKB-ARBA"/>
</dbReference>
<dbReference type="GO" id="GO:0016787">
    <property type="term" value="F:hydrolase activity"/>
    <property type="evidence" value="ECO:0007669"/>
    <property type="project" value="UniProtKB-KW"/>
</dbReference>
<dbReference type="STRING" id="681398.PJIAN_3622"/>
<proteinExistence type="predicted"/>
<keyword evidence="2" id="KW-0732">Signal</keyword>
<dbReference type="Pfam" id="PF15979">
    <property type="entry name" value="Glyco_hydro_115"/>
    <property type="match status" value="1"/>
</dbReference>
<accession>A0A161L8A9</accession>
<feature type="signal peptide" evidence="2">
    <location>
        <begin position="1"/>
        <end position="17"/>
    </location>
</feature>
<dbReference type="PANTHER" id="PTHR37842:SF2">
    <property type="entry name" value="GYLCOSYL HYDROLASE 115 C-TERMINAL DOMAIN-CONTAINING PROTEIN"/>
    <property type="match status" value="1"/>
</dbReference>
<dbReference type="Gene3D" id="1.20.58.2150">
    <property type="match status" value="1"/>
</dbReference>
<organism evidence="4 5">
    <name type="scientific">Paludibacter jiangxiensis</name>
    <dbReference type="NCBI Taxonomy" id="681398"/>
    <lineage>
        <taxon>Bacteria</taxon>
        <taxon>Pseudomonadati</taxon>
        <taxon>Bacteroidota</taxon>
        <taxon>Bacteroidia</taxon>
        <taxon>Bacteroidales</taxon>
        <taxon>Paludibacteraceae</taxon>
        <taxon>Paludibacter</taxon>
    </lineage>
</organism>
<keyword evidence="5" id="KW-1185">Reference proteome</keyword>
<dbReference type="SUPFAM" id="SSF55545">
    <property type="entry name" value="beta-N-acetylhexosaminidase-like domain"/>
    <property type="match status" value="1"/>
</dbReference>
<dbReference type="Gene3D" id="3.20.20.520">
    <property type="entry name" value="Glycosyl hydrolase family 115"/>
    <property type="match status" value="1"/>
</dbReference>
<dbReference type="OrthoDB" id="8727830at2"/>
<feature type="chain" id="PRO_5007824568" evidence="2">
    <location>
        <begin position="18"/>
        <end position="827"/>
    </location>
</feature>
<reference evidence="5" key="2">
    <citation type="journal article" date="2017" name="Genome Announc.">
        <title>Draft genome sequence of Paludibacter jiangxiensis NM7(T), a propionate-producing fermentative bacterium.</title>
        <authorList>
            <person name="Qiu Y.-L."/>
            <person name="Tourlousse D.M."/>
            <person name="Matsuura N."/>
            <person name="Ohashi A."/>
            <person name="Sekiguchi Y."/>
        </authorList>
    </citation>
    <scope>NUCLEOTIDE SEQUENCE [LARGE SCALE GENOMIC DNA]</scope>
    <source>
        <strain evidence="5">NM7</strain>
    </source>
</reference>
<evidence type="ECO:0000259" key="3">
    <source>
        <dbReference type="Pfam" id="PF17829"/>
    </source>
</evidence>
<keyword evidence="1 4" id="KW-0378">Hydrolase</keyword>
<dbReference type="InterPro" id="IPR031924">
    <property type="entry name" value="GH115"/>
</dbReference>
<dbReference type="InterPro" id="IPR042301">
    <property type="entry name" value="GH115_sf"/>
</dbReference>
<sequence>MKKLLLFVLCFPQVLWAQIEVLHQSQDNNSFPLVAGTKATRICFDANDYEVVKKSGNLLATDIERVTGKKPQCIATDKAFPADEVIIVGTIAENRLINQLVATKKLDVETIRGQWERFIIKTVENPFPGVKRALIIAGSDRRGTAYGVFSVSEAMGVSPWYWWADVPVVKHSSLFVKNLNYTSASPSVKYRGIFINDEDWGIFQWAKKTFDPGFGNIGPKTYEKVFELMLRLRLNYIWPAMHECSTEFGLVSENVALADRYGIVAGSSHCEPMLCNNIHWNTKTKGPWNYSLNRDTIHAYWAQSVEDRRSEEAVWTLGIRGIHDRGMEKPPVEIPDRINLVQQVFNDQRALLNQNVTKEWGDVAQCFVPYKEVLPLYDAGLKVPDDVTIMWVDDNFGYIRRLGAAAERTRSGGAGVYWHLSYYGGPHSYLWMNTTPPALMWEELHKAWENDARKIWVLNVGDIKPMEIGMDYFSRFAWNINEKNIDSQPQFLRDFAKMQFGENVGQPIADLLGEFYRLGTIRKPEEMNRMWAVSLSREEAQQLKHDYQQLLDNEAKIAAQINGKTKDAYFEMVGFSARVLGASGLIFMADRDIQLGSDSVAAKKEIARLCQYIDKQVAFYNNDVAGGKWKYMMPGKETETAKSLMDWNSQVRWPWGEKGWSTSSVTANPDRKWRDANAADRRSSSGKANWKMIPGLGATGKALVLKPASLESSWNVGDNSAPCLEYDFQTKGGDNTVLINFLPTFRVCPGMQLRVNVNIDNQISQVVEVPGSSGKEDENGSVRSNGIMNNYVQAKVELKGLVPGKHTLKIYAVDPGVVIDRISFSME</sequence>
<dbReference type="Gene3D" id="3.30.379.10">
    <property type="entry name" value="Chitobiase/beta-hexosaminidase domain 2-like"/>
    <property type="match status" value="1"/>
</dbReference>
<dbReference type="PANTHER" id="PTHR37842">
    <property type="match status" value="1"/>
</dbReference>
<dbReference type="Pfam" id="PF17829">
    <property type="entry name" value="GH115_C"/>
    <property type="match status" value="1"/>
</dbReference>
<evidence type="ECO:0000313" key="4">
    <source>
        <dbReference type="EMBL" id="GAT63304.1"/>
    </source>
</evidence>
<dbReference type="Proteomes" id="UP000076586">
    <property type="component" value="Unassembled WGS sequence"/>
</dbReference>
<dbReference type="AlphaFoldDB" id="A0A161L8A9"/>
<gene>
    <name evidence="4" type="ORF">PJIAN_3622</name>
</gene>